<reference evidence="18" key="1">
    <citation type="submission" date="2015-12" db="EMBL/GenBank/DDBJ databases">
        <authorList>
            <person name="Lima A."/>
            <person name="Farahani Zayas N."/>
            <person name="Castro Da Silva M.A."/>
            <person name="Cabral A."/>
            <person name="Pessatti M.L."/>
        </authorList>
    </citation>
    <scope>NUCLEOTIDE SEQUENCE [LARGE SCALE GENOMIC DNA]</scope>
    <source>
        <strain evidence="18">LAMA 842</strain>
    </source>
</reference>
<evidence type="ECO:0000313" key="18">
    <source>
        <dbReference type="Proteomes" id="UP000070282"/>
    </source>
</evidence>
<keyword evidence="18" id="KW-1185">Reference proteome</keyword>
<evidence type="ECO:0000256" key="3">
    <source>
        <dbReference type="ARBA" id="ARBA00022481"/>
    </source>
</evidence>
<dbReference type="SUPFAM" id="SSF55785">
    <property type="entry name" value="PYP-like sensor domain (PAS domain)"/>
    <property type="match status" value="1"/>
</dbReference>
<dbReference type="Gene3D" id="1.10.287.950">
    <property type="entry name" value="Methyl-accepting chemotaxis protein"/>
    <property type="match status" value="1"/>
</dbReference>
<dbReference type="Pfam" id="PF08447">
    <property type="entry name" value="PAS_3"/>
    <property type="match status" value="1"/>
</dbReference>
<dbReference type="PANTHER" id="PTHR32089">
    <property type="entry name" value="METHYL-ACCEPTING CHEMOTAXIS PROTEIN MCPB"/>
    <property type="match status" value="1"/>
</dbReference>
<evidence type="ECO:0000256" key="6">
    <source>
        <dbReference type="ARBA" id="ARBA00022692"/>
    </source>
</evidence>
<evidence type="ECO:0000313" key="16">
    <source>
        <dbReference type="EMBL" id="KXO10707.1"/>
    </source>
</evidence>
<dbReference type="Proteomes" id="UP000070282">
    <property type="component" value="Unassembled WGS sequence"/>
</dbReference>
<evidence type="ECO:0000256" key="11">
    <source>
        <dbReference type="PROSITE-ProRule" id="PRU00284"/>
    </source>
</evidence>
<dbReference type="GO" id="GO:0052131">
    <property type="term" value="P:positive aerotaxis"/>
    <property type="evidence" value="ECO:0007669"/>
    <property type="project" value="UniProtKB-ARBA"/>
</dbReference>
<dbReference type="PANTHER" id="PTHR32089:SF74">
    <property type="entry name" value="METHYL-ACCEPTING CHEMOTAXIS PROTEIN AER"/>
    <property type="match status" value="1"/>
</dbReference>
<feature type="transmembrane region" description="Helical" evidence="12">
    <location>
        <begin position="173"/>
        <end position="195"/>
    </location>
</feature>
<accession>A0A137SE41</accession>
<comment type="caution">
    <text evidence="16">The sequence shown here is derived from an EMBL/GenBank/DDBJ whole genome shotgun (WGS) entry which is preliminary data.</text>
</comment>
<gene>
    <name evidence="16" type="ORF">J122_1323</name>
    <name evidence="17" type="ORF">J122_816</name>
</gene>
<proteinExistence type="inferred from homology"/>
<dbReference type="PATRIC" id="fig|1306954.6.peg.2368"/>
<dbReference type="FunFam" id="3.30.450.20:FF:000046">
    <property type="entry name" value="Aerotaxis sensor receptor"/>
    <property type="match status" value="1"/>
</dbReference>
<comment type="similarity">
    <text evidence="10">Belongs to the methyl-accepting chemotaxis (MCP) protein family.</text>
</comment>
<evidence type="ECO:0000256" key="4">
    <source>
        <dbReference type="ARBA" id="ARBA00022500"/>
    </source>
</evidence>
<protein>
    <submittedName>
        <fullName evidence="16">Aerotaxis sensor receptor protein</fullName>
    </submittedName>
</protein>
<dbReference type="PROSITE" id="PS50111">
    <property type="entry name" value="CHEMOTAXIS_TRANSDUC_2"/>
    <property type="match status" value="1"/>
</dbReference>
<evidence type="ECO:0000259" key="14">
    <source>
        <dbReference type="PROSITE" id="PS50112"/>
    </source>
</evidence>
<dbReference type="AlphaFoldDB" id="A0A137SE41"/>
<keyword evidence="8 12" id="KW-0472">Membrane</keyword>
<keyword evidence="4" id="KW-0145">Chemotaxis</keyword>
<evidence type="ECO:0000256" key="1">
    <source>
        <dbReference type="ARBA" id="ARBA00004429"/>
    </source>
</evidence>
<organism evidence="16 18">
    <name type="scientific">Marinobacter excellens LAMA 842</name>
    <dbReference type="NCBI Taxonomy" id="1306954"/>
    <lineage>
        <taxon>Bacteria</taxon>
        <taxon>Pseudomonadati</taxon>
        <taxon>Pseudomonadota</taxon>
        <taxon>Gammaproteobacteria</taxon>
        <taxon>Pseudomonadales</taxon>
        <taxon>Marinobacteraceae</taxon>
        <taxon>Marinobacter</taxon>
    </lineage>
</organism>
<evidence type="ECO:0000259" key="15">
    <source>
        <dbReference type="PROSITE" id="PS50192"/>
    </source>
</evidence>
<dbReference type="EMBL" id="LOCO01000005">
    <property type="protein sequence ID" value="KXO10707.1"/>
    <property type="molecule type" value="Genomic_DNA"/>
</dbReference>
<keyword evidence="2" id="KW-1003">Cell membrane</keyword>
<dbReference type="InterPro" id="IPR004089">
    <property type="entry name" value="MCPsignal_dom"/>
</dbReference>
<evidence type="ECO:0000256" key="8">
    <source>
        <dbReference type="ARBA" id="ARBA00023136"/>
    </source>
</evidence>
<dbReference type="RefSeq" id="WP_061331235.1">
    <property type="nucleotide sequence ID" value="NZ_LOCO01000003.1"/>
</dbReference>
<name>A0A137SE41_9GAMM</name>
<sequence>MRKNLPVTQREITVPEGMRLISTTSLKGVITYCNDDFETISGYTRDELIGQAHNLIRHPDMPPAVFADMWEYLKAGKAWMGVVKNRAKNGDHYWVSAYATPIWDNGQMVGYESVRVAVTRDQIARAEKLYSGISAGKLSSSFSNRAMSMGRSGWPFLLSLVITLGAMQLEPLWLAALVVLVGHGLAFSLVFGSISNRLKGLLALRPDAFQDPVVARTYSSERGLMSRLALVLVSEEARIRTALARIDDQAEHLLQQARASHGFITEGATAIARQRAETDQTASAINEMTASIQEVAEAVTHNAKEAEQANRLAHEGSQRSGEATAAIEQLVQQVNGIGESVSRLGESTRTIGEAADLISDIAEQTNLLALNAAIEAARAGEQGRGFAVVADEVRSLAQRTRQSTVKIHEVIEQFRAQVDETIQAVRSGEEIASQGLARVQGAAESLQTIVGSVDSISDSFITMSAAFEEQSQVSDEINRQIVNIAGLADQSDEQAEAAKDSSDQLSGMARGLKDLIARFVSKSG</sequence>
<keyword evidence="7 12" id="KW-1133">Transmembrane helix</keyword>
<evidence type="ECO:0000256" key="10">
    <source>
        <dbReference type="ARBA" id="ARBA00029447"/>
    </source>
</evidence>
<keyword evidence="16" id="KW-0675">Receptor</keyword>
<feature type="domain" description="PAS" evidence="14">
    <location>
        <begin position="21"/>
        <end position="60"/>
    </location>
</feature>
<keyword evidence="5" id="KW-0997">Cell inner membrane</keyword>
<reference evidence="16" key="2">
    <citation type="submission" date="2015-12" db="EMBL/GenBank/DDBJ databases">
        <authorList>
            <person name="Shamseldin A."/>
            <person name="Moawad H."/>
            <person name="Abd El-Rahim W.M."/>
            <person name="Sadowsky M.J."/>
        </authorList>
    </citation>
    <scope>NUCLEOTIDE SEQUENCE [LARGE SCALE GENOMIC DNA]</scope>
    <source>
        <strain evidence="16">LAMA 842</strain>
    </source>
</reference>
<dbReference type="CDD" id="cd11386">
    <property type="entry name" value="MCP_signal"/>
    <property type="match status" value="1"/>
</dbReference>
<dbReference type="PROSITE" id="PS50112">
    <property type="entry name" value="PAS"/>
    <property type="match status" value="1"/>
</dbReference>
<evidence type="ECO:0000256" key="12">
    <source>
        <dbReference type="SAM" id="Phobius"/>
    </source>
</evidence>
<evidence type="ECO:0000259" key="13">
    <source>
        <dbReference type="PROSITE" id="PS50111"/>
    </source>
</evidence>
<dbReference type="NCBIfam" id="TIGR00229">
    <property type="entry name" value="sensory_box"/>
    <property type="match status" value="1"/>
</dbReference>
<evidence type="ECO:0000256" key="5">
    <source>
        <dbReference type="ARBA" id="ARBA00022519"/>
    </source>
</evidence>
<dbReference type="GO" id="GO:0007165">
    <property type="term" value="P:signal transduction"/>
    <property type="evidence" value="ECO:0007669"/>
    <property type="project" value="UniProtKB-KW"/>
</dbReference>
<keyword evidence="6 12" id="KW-0812">Transmembrane</keyword>
<dbReference type="InterPro" id="IPR035965">
    <property type="entry name" value="PAS-like_dom_sf"/>
</dbReference>
<evidence type="ECO:0000256" key="9">
    <source>
        <dbReference type="ARBA" id="ARBA00023224"/>
    </source>
</evidence>
<dbReference type="CDD" id="cd00130">
    <property type="entry name" value="PAS"/>
    <property type="match status" value="1"/>
</dbReference>
<evidence type="ECO:0000256" key="2">
    <source>
        <dbReference type="ARBA" id="ARBA00022475"/>
    </source>
</evidence>
<dbReference type="InterPro" id="IPR000727">
    <property type="entry name" value="T_SNARE_dom"/>
</dbReference>
<dbReference type="SMART" id="SM00283">
    <property type="entry name" value="MA"/>
    <property type="match status" value="1"/>
</dbReference>
<dbReference type="Pfam" id="PF00015">
    <property type="entry name" value="MCPsignal"/>
    <property type="match status" value="1"/>
</dbReference>
<dbReference type="SUPFAM" id="SSF58104">
    <property type="entry name" value="Methyl-accepting chemotaxis protein (MCP) signaling domain"/>
    <property type="match status" value="1"/>
</dbReference>
<dbReference type="FunFam" id="1.10.287.950:FF:000001">
    <property type="entry name" value="Methyl-accepting chemotaxis sensory transducer"/>
    <property type="match status" value="1"/>
</dbReference>
<dbReference type="PROSITE" id="PS50192">
    <property type="entry name" value="T_SNARE"/>
    <property type="match status" value="1"/>
</dbReference>
<dbReference type="EMBL" id="LOCO01000003">
    <property type="protein sequence ID" value="KXO11371.1"/>
    <property type="molecule type" value="Genomic_DNA"/>
</dbReference>
<keyword evidence="3" id="KW-0488">Methylation</keyword>
<dbReference type="InterPro" id="IPR000014">
    <property type="entry name" value="PAS"/>
</dbReference>
<evidence type="ECO:0000313" key="17">
    <source>
        <dbReference type="EMBL" id="KXO11371.1"/>
    </source>
</evidence>
<feature type="domain" description="Methyl-accepting transducer" evidence="13">
    <location>
        <begin position="249"/>
        <end position="485"/>
    </location>
</feature>
<keyword evidence="9 11" id="KW-0807">Transducer</keyword>
<comment type="subcellular location">
    <subcellularLocation>
        <location evidence="1">Cell inner membrane</location>
        <topology evidence="1">Multi-pass membrane protein</topology>
    </subcellularLocation>
</comment>
<dbReference type="InterPro" id="IPR013655">
    <property type="entry name" value="PAS_fold_3"/>
</dbReference>
<dbReference type="Gene3D" id="3.30.450.20">
    <property type="entry name" value="PAS domain"/>
    <property type="match status" value="1"/>
</dbReference>
<dbReference type="GO" id="GO:0005886">
    <property type="term" value="C:plasma membrane"/>
    <property type="evidence" value="ECO:0007669"/>
    <property type="project" value="UniProtKB-SubCell"/>
</dbReference>
<feature type="domain" description="T-SNARE coiled-coil homology" evidence="15">
    <location>
        <begin position="436"/>
        <end position="498"/>
    </location>
</feature>
<evidence type="ECO:0000256" key="7">
    <source>
        <dbReference type="ARBA" id="ARBA00022989"/>
    </source>
</evidence>